<feature type="chain" id="PRO_5030573866" description="Lipase" evidence="9">
    <location>
        <begin position="16"/>
        <end position="398"/>
    </location>
</feature>
<dbReference type="InterPro" id="IPR006693">
    <property type="entry name" value="AB_hydrolase_lipase"/>
</dbReference>
<dbReference type="GO" id="GO:0016042">
    <property type="term" value="P:lipid catabolic process"/>
    <property type="evidence" value="ECO:0007669"/>
    <property type="project" value="UniProtKB-KW"/>
</dbReference>
<dbReference type="InterPro" id="IPR025483">
    <property type="entry name" value="Lipase_euk"/>
</dbReference>
<keyword evidence="2 9" id="KW-0732">Signal</keyword>
<dbReference type="InterPro" id="IPR029058">
    <property type="entry name" value="AB_hydrolase_fold"/>
</dbReference>
<keyword evidence="6" id="KW-0325">Glycoprotein</keyword>
<dbReference type="Pfam" id="PF04083">
    <property type="entry name" value="Abhydro_lipase"/>
    <property type="match status" value="1"/>
</dbReference>
<evidence type="ECO:0000256" key="7">
    <source>
        <dbReference type="PIRNR" id="PIRNR000862"/>
    </source>
</evidence>
<feature type="active site" description="Charge relay system" evidence="8">
    <location>
        <position position="367"/>
    </location>
</feature>
<proteinExistence type="inferred from homology"/>
<dbReference type="GO" id="GO:0016788">
    <property type="term" value="F:hydrolase activity, acting on ester bonds"/>
    <property type="evidence" value="ECO:0007669"/>
    <property type="project" value="InterPro"/>
</dbReference>
<evidence type="ECO:0000256" key="4">
    <source>
        <dbReference type="ARBA" id="ARBA00022963"/>
    </source>
</evidence>
<comment type="similarity">
    <text evidence="1 7">Belongs to the AB hydrolase superfamily. Lipase family.</text>
</comment>
<feature type="active site" description="Charge relay system" evidence="8">
    <location>
        <position position="336"/>
    </location>
</feature>
<feature type="signal peptide" evidence="9">
    <location>
        <begin position="1"/>
        <end position="15"/>
    </location>
</feature>
<keyword evidence="3 7" id="KW-0378">Hydrolase</keyword>
<evidence type="ECO:0000256" key="9">
    <source>
        <dbReference type="SAM" id="SignalP"/>
    </source>
</evidence>
<organism evidence="11">
    <name type="scientific">Noctiluca scintillans</name>
    <name type="common">Sea sparkle</name>
    <name type="synonym">Red tide dinoflagellate</name>
    <dbReference type="NCBI Taxonomy" id="2966"/>
    <lineage>
        <taxon>Eukaryota</taxon>
        <taxon>Sar</taxon>
        <taxon>Alveolata</taxon>
        <taxon>Dinophyceae</taxon>
        <taxon>Noctilucales</taxon>
        <taxon>Noctilucaceae</taxon>
        <taxon>Noctiluca</taxon>
    </lineage>
</organism>
<dbReference type="EMBL" id="HBFQ01039458">
    <property type="protein sequence ID" value="CAD8853636.1"/>
    <property type="molecule type" value="Transcribed_RNA"/>
</dbReference>
<evidence type="ECO:0000256" key="2">
    <source>
        <dbReference type="ARBA" id="ARBA00022729"/>
    </source>
</evidence>
<keyword evidence="5" id="KW-0443">Lipid metabolism</keyword>
<accession>A0A7S1F9G5</accession>
<dbReference type="AlphaFoldDB" id="A0A7S1F9G5"/>
<evidence type="ECO:0000256" key="5">
    <source>
        <dbReference type="ARBA" id="ARBA00023098"/>
    </source>
</evidence>
<dbReference type="PIRSF" id="PIRSF000862">
    <property type="entry name" value="Steryl_ester_lip"/>
    <property type="match status" value="1"/>
</dbReference>
<dbReference type="Gene3D" id="3.40.50.1820">
    <property type="entry name" value="alpha/beta hydrolase"/>
    <property type="match status" value="1"/>
</dbReference>
<dbReference type="FunFam" id="3.40.50.1820:FF:000057">
    <property type="entry name" value="Lipase"/>
    <property type="match status" value="1"/>
</dbReference>
<protein>
    <recommendedName>
        <fullName evidence="7">Lipase</fullName>
    </recommendedName>
</protein>
<reference evidence="11" key="1">
    <citation type="submission" date="2021-01" db="EMBL/GenBank/DDBJ databases">
        <authorList>
            <person name="Corre E."/>
            <person name="Pelletier E."/>
            <person name="Niang G."/>
            <person name="Scheremetjew M."/>
            <person name="Finn R."/>
            <person name="Kale V."/>
            <person name="Holt S."/>
            <person name="Cochrane G."/>
            <person name="Meng A."/>
            <person name="Brown T."/>
            <person name="Cohen L."/>
        </authorList>
    </citation>
    <scope>NUCLEOTIDE SEQUENCE</scope>
</reference>
<keyword evidence="4 7" id="KW-0442">Lipid degradation</keyword>
<feature type="domain" description="Partial AB-hydrolase lipase" evidence="10">
    <location>
        <begin position="35"/>
        <end position="91"/>
    </location>
</feature>
<feature type="active site" description="Nucleophile" evidence="8">
    <location>
        <position position="167"/>
    </location>
</feature>
<name>A0A7S1F9G5_NOCSC</name>
<sequence length="398" mass="44004">MFSLTALLLCPTVAALSWDILHPGADPDHGKDMLQIVRDKKYPIEEHHIETEDGYVLTIFRIPHGLGSNQVGAPVLVQHALLCSSFDWVNNPANESLAFVLADAGFDVWLGNNRGGPWGRSHTSRETDSEEFWDFTIDHMALFDLPAHVDYVLRATGQPSLSYIGHSEGTIQAFAGFSRNSTLSSKVNLFVAFAPMAYAHHQTSLVFGALAYLDVSQLFEMFGMHEFLPQGGVLNKVAPGICGPLGALCANSIELFCGKSHDLNATRMPIYLAQTPAGTSVKNMAHWAQLIKHDRFGMWDFGSKEDNMKHYGEEGPPGYKLSDLTVPTALYTGGLDILSNPRDVQKLIYELPTTTLIHHKVIDSYAHLDFSWGQDAARLLYPDVIAQLKAYRGDDFQV</sequence>
<gene>
    <name evidence="11" type="ORF">NSCI0253_LOCUS27987</name>
</gene>
<evidence type="ECO:0000256" key="1">
    <source>
        <dbReference type="ARBA" id="ARBA00010701"/>
    </source>
</evidence>
<evidence type="ECO:0000256" key="3">
    <source>
        <dbReference type="ARBA" id="ARBA00022801"/>
    </source>
</evidence>
<dbReference type="SUPFAM" id="SSF53474">
    <property type="entry name" value="alpha/beta-Hydrolases"/>
    <property type="match status" value="1"/>
</dbReference>
<evidence type="ECO:0000313" key="11">
    <source>
        <dbReference type="EMBL" id="CAD8853636.1"/>
    </source>
</evidence>
<evidence type="ECO:0000256" key="8">
    <source>
        <dbReference type="PIRSR" id="PIRSR000862-1"/>
    </source>
</evidence>
<dbReference type="PANTHER" id="PTHR11005">
    <property type="entry name" value="LYSOSOMAL ACID LIPASE-RELATED"/>
    <property type="match status" value="1"/>
</dbReference>
<evidence type="ECO:0000256" key="6">
    <source>
        <dbReference type="ARBA" id="ARBA00023180"/>
    </source>
</evidence>
<evidence type="ECO:0000259" key="10">
    <source>
        <dbReference type="Pfam" id="PF04083"/>
    </source>
</evidence>